<name>A0ABM8W560_GIGMA</name>
<proteinExistence type="predicted"/>
<keyword evidence="2" id="KW-1185">Reference proteome</keyword>
<dbReference type="EMBL" id="CAJVQB010001255">
    <property type="protein sequence ID" value="CAG8527861.1"/>
    <property type="molecule type" value="Genomic_DNA"/>
</dbReference>
<dbReference type="Proteomes" id="UP000789901">
    <property type="component" value="Unassembled WGS sequence"/>
</dbReference>
<protein>
    <submittedName>
        <fullName evidence="1">31385_t:CDS:1</fullName>
    </submittedName>
</protein>
<comment type="caution">
    <text evidence="1">The sequence shown here is derived from an EMBL/GenBank/DDBJ whole genome shotgun (WGS) entry which is preliminary data.</text>
</comment>
<evidence type="ECO:0000313" key="1">
    <source>
        <dbReference type="EMBL" id="CAG8527861.1"/>
    </source>
</evidence>
<accession>A0ABM8W560</accession>
<gene>
    <name evidence="1" type="ORF">GMARGA_LOCUS3477</name>
</gene>
<sequence length="46" mass="5341">MSMTSKIILEATNGFLFLLDFKNKFDHNLGMRDNKDDAKDDSQMMI</sequence>
<evidence type="ECO:0000313" key="2">
    <source>
        <dbReference type="Proteomes" id="UP000789901"/>
    </source>
</evidence>
<organism evidence="1 2">
    <name type="scientific">Gigaspora margarita</name>
    <dbReference type="NCBI Taxonomy" id="4874"/>
    <lineage>
        <taxon>Eukaryota</taxon>
        <taxon>Fungi</taxon>
        <taxon>Fungi incertae sedis</taxon>
        <taxon>Mucoromycota</taxon>
        <taxon>Glomeromycotina</taxon>
        <taxon>Glomeromycetes</taxon>
        <taxon>Diversisporales</taxon>
        <taxon>Gigasporaceae</taxon>
        <taxon>Gigaspora</taxon>
    </lineage>
</organism>
<reference evidence="1 2" key="1">
    <citation type="submission" date="2021-06" db="EMBL/GenBank/DDBJ databases">
        <authorList>
            <person name="Kallberg Y."/>
            <person name="Tangrot J."/>
            <person name="Rosling A."/>
        </authorList>
    </citation>
    <scope>NUCLEOTIDE SEQUENCE [LARGE SCALE GENOMIC DNA]</scope>
    <source>
        <strain evidence="1 2">120-4 pot B 10/14</strain>
    </source>
</reference>